<accession>A0A1S8TIR0</accession>
<dbReference type="OrthoDB" id="1648298at2"/>
<protein>
    <recommendedName>
        <fullName evidence="3">DUF4004 domain-containing protein</fullName>
    </recommendedName>
</protein>
<keyword evidence="2" id="KW-1185">Reference proteome</keyword>
<dbReference type="Pfam" id="PF13171">
    <property type="entry name" value="DUF4004"/>
    <property type="match status" value="1"/>
</dbReference>
<dbReference type="EMBL" id="LZZM01000153">
    <property type="protein sequence ID" value="OOM77265.1"/>
    <property type="molecule type" value="Genomic_DNA"/>
</dbReference>
<proteinExistence type="predicted"/>
<evidence type="ECO:0000313" key="1">
    <source>
        <dbReference type="EMBL" id="OOM77265.1"/>
    </source>
</evidence>
<sequence length="226" mass="26452">MLISKKDLLSETKISYGQLYRWKREGLIPEEWFIKQPSFTGQETFFPKNKILNRIKAIQELKDKYSLEELAKILSPEVSERNFTTDDLKIIEEINKGLIPAFIKGFEKNNFTYIEVLIMIAISELKKSNDISIGAVIGLISGIKGYCTNIKSTGYIFVLFDKAEDYYATIYQEQTQVFLDSRLNIIKQFRLDDISSNMKLKYRKSFNFKFDTENEEENNGKMQFSY</sequence>
<dbReference type="AlphaFoldDB" id="A0A1S8TIR0"/>
<gene>
    <name evidence="1" type="ORF">CLPUN_23820</name>
</gene>
<evidence type="ECO:0000313" key="2">
    <source>
        <dbReference type="Proteomes" id="UP000190890"/>
    </source>
</evidence>
<dbReference type="InterPro" id="IPR025063">
    <property type="entry name" value="DUF4004"/>
</dbReference>
<organism evidence="1 2">
    <name type="scientific">Clostridium puniceum</name>
    <dbReference type="NCBI Taxonomy" id="29367"/>
    <lineage>
        <taxon>Bacteria</taxon>
        <taxon>Bacillati</taxon>
        <taxon>Bacillota</taxon>
        <taxon>Clostridia</taxon>
        <taxon>Eubacteriales</taxon>
        <taxon>Clostridiaceae</taxon>
        <taxon>Clostridium</taxon>
    </lineage>
</organism>
<reference evidence="1 2" key="1">
    <citation type="submission" date="2016-05" db="EMBL/GenBank/DDBJ databases">
        <title>Microbial solvent formation.</title>
        <authorList>
            <person name="Poehlein A."/>
            <person name="Montoya Solano J.D."/>
            <person name="Flitsch S."/>
            <person name="Krabben P."/>
            <person name="Duerre P."/>
            <person name="Daniel R."/>
        </authorList>
    </citation>
    <scope>NUCLEOTIDE SEQUENCE [LARGE SCALE GENOMIC DNA]</scope>
    <source>
        <strain evidence="1 2">DSM 2619</strain>
    </source>
</reference>
<evidence type="ECO:0008006" key="3">
    <source>
        <dbReference type="Google" id="ProtNLM"/>
    </source>
</evidence>
<name>A0A1S8TIR0_9CLOT</name>
<dbReference type="Proteomes" id="UP000190890">
    <property type="component" value="Unassembled WGS sequence"/>
</dbReference>
<comment type="caution">
    <text evidence="1">The sequence shown here is derived from an EMBL/GenBank/DDBJ whole genome shotgun (WGS) entry which is preliminary data.</text>
</comment>
<dbReference type="RefSeq" id="WP_077847511.1">
    <property type="nucleotide sequence ID" value="NZ_LZZM01000153.1"/>
</dbReference>
<dbReference type="STRING" id="29367.CLPUN_23820"/>